<keyword evidence="3" id="KW-1185">Reference proteome</keyword>
<dbReference type="EMBL" id="SCKG01000017">
    <property type="protein sequence ID" value="TDH01177.1"/>
    <property type="molecule type" value="Genomic_DNA"/>
</dbReference>
<comment type="caution">
    <text evidence="2">The sequence shown here is derived from an EMBL/GenBank/DDBJ whole genome shotgun (WGS) entry which is preliminary data.</text>
</comment>
<reference evidence="2 3" key="1">
    <citation type="submission" date="2019-01" db="EMBL/GenBank/DDBJ databases">
        <title>A chromosome-scale genome assembly of the yellow perch, Perca flavescens.</title>
        <authorList>
            <person name="Feron R."/>
            <person name="Morvezen R."/>
            <person name="Bestin A."/>
            <person name="Haffray P."/>
            <person name="Klopp C."/>
            <person name="Zahm M."/>
            <person name="Cabau C."/>
            <person name="Roques C."/>
            <person name="Donnadieu C."/>
            <person name="Bouchez O."/>
            <person name="Christie M."/>
            <person name="Larson W."/>
            <person name="Guiguen Y."/>
        </authorList>
    </citation>
    <scope>NUCLEOTIDE SEQUENCE [LARGE SCALE GENOMIC DNA]</scope>
    <source>
        <strain evidence="2">YP-PL-M2</strain>
        <tissue evidence="2">Blood</tissue>
    </source>
</reference>
<dbReference type="AlphaFoldDB" id="A0A484CC29"/>
<accession>A0A484CC29</accession>
<proteinExistence type="predicted"/>
<feature type="region of interest" description="Disordered" evidence="1">
    <location>
        <begin position="126"/>
        <end position="154"/>
    </location>
</feature>
<sequence length="154" mass="17139">MGIFTDTCICKTSTSQRLTASHHSACQSLPVTFLAAVQSSALWRSMSTTTTPFTDMCAALAAASLPSARLLDIHIQEWHDSLFTILAQRQDLYQCLVEGCGQKFRTSKHRKDHLIRFTSILQTSDLTKQKGQRNPTDEETAAERYSHGVSGRCM</sequence>
<evidence type="ECO:0000313" key="3">
    <source>
        <dbReference type="Proteomes" id="UP000295070"/>
    </source>
</evidence>
<dbReference type="PANTHER" id="PTHR21354:SF0">
    <property type="entry name" value="ZINC FINGER PROTEIN 511"/>
    <property type="match status" value="1"/>
</dbReference>
<organism evidence="2 3">
    <name type="scientific">Perca flavescens</name>
    <name type="common">American yellow perch</name>
    <name type="synonym">Morone flavescens</name>
    <dbReference type="NCBI Taxonomy" id="8167"/>
    <lineage>
        <taxon>Eukaryota</taxon>
        <taxon>Metazoa</taxon>
        <taxon>Chordata</taxon>
        <taxon>Craniata</taxon>
        <taxon>Vertebrata</taxon>
        <taxon>Euteleostomi</taxon>
        <taxon>Actinopterygii</taxon>
        <taxon>Neopterygii</taxon>
        <taxon>Teleostei</taxon>
        <taxon>Neoteleostei</taxon>
        <taxon>Acanthomorphata</taxon>
        <taxon>Eupercaria</taxon>
        <taxon>Perciformes</taxon>
        <taxon>Percoidei</taxon>
        <taxon>Percidae</taxon>
        <taxon>Percinae</taxon>
        <taxon>Perca</taxon>
    </lineage>
</organism>
<dbReference type="Proteomes" id="UP000295070">
    <property type="component" value="Chromosome 17"/>
</dbReference>
<evidence type="ECO:0008006" key="4">
    <source>
        <dbReference type="Google" id="ProtNLM"/>
    </source>
</evidence>
<evidence type="ECO:0000313" key="2">
    <source>
        <dbReference type="EMBL" id="TDH01177.1"/>
    </source>
</evidence>
<name>A0A484CC29_PERFV</name>
<dbReference type="InterPro" id="IPR039258">
    <property type="entry name" value="ZNF511"/>
</dbReference>
<protein>
    <recommendedName>
        <fullName evidence="4">C2H2-type domain-containing protein</fullName>
    </recommendedName>
</protein>
<evidence type="ECO:0000256" key="1">
    <source>
        <dbReference type="SAM" id="MobiDB-lite"/>
    </source>
</evidence>
<gene>
    <name evidence="2" type="ORF">EPR50_G00177880</name>
</gene>
<dbReference type="PANTHER" id="PTHR21354">
    <property type="entry name" value="ZINC FINGER PROTEIN 511"/>
    <property type="match status" value="1"/>
</dbReference>